<dbReference type="GO" id="GO:0005737">
    <property type="term" value="C:cytoplasm"/>
    <property type="evidence" value="ECO:0007669"/>
    <property type="project" value="TreeGrafter"/>
</dbReference>
<dbReference type="PROSITE" id="PS50404">
    <property type="entry name" value="GST_NTER"/>
    <property type="match status" value="1"/>
</dbReference>
<dbReference type="PROSITE" id="PS50405">
    <property type="entry name" value="GST_CTER"/>
    <property type="match status" value="1"/>
</dbReference>
<evidence type="ECO:0000259" key="1">
    <source>
        <dbReference type="PROSITE" id="PS50404"/>
    </source>
</evidence>
<dbReference type="Proteomes" id="UP000004699">
    <property type="component" value="Unassembled WGS sequence"/>
</dbReference>
<dbReference type="InterPro" id="IPR036282">
    <property type="entry name" value="Glutathione-S-Trfase_C_sf"/>
</dbReference>
<evidence type="ECO:0000313" key="3">
    <source>
        <dbReference type="EMBL" id="EED36718.1"/>
    </source>
</evidence>
<dbReference type="CDD" id="cd03060">
    <property type="entry name" value="GST_N_Omega_like"/>
    <property type="match status" value="1"/>
</dbReference>
<dbReference type="SFLD" id="SFLDS00019">
    <property type="entry name" value="Glutathione_Transferase_(cytos"/>
    <property type="match status" value="1"/>
</dbReference>
<feature type="domain" description="GST C-terminal" evidence="2">
    <location>
        <begin position="85"/>
        <end position="206"/>
    </location>
</feature>
<dbReference type="STRING" id="565045.NOR51B_2670"/>
<dbReference type="SUPFAM" id="SSF47616">
    <property type="entry name" value="GST C-terminal domain-like"/>
    <property type="match status" value="1"/>
</dbReference>
<dbReference type="OrthoDB" id="9813092at2"/>
<feature type="domain" description="GST N-terminal" evidence="1">
    <location>
        <begin position="3"/>
        <end position="82"/>
    </location>
</feature>
<dbReference type="eggNOG" id="COG0625">
    <property type="taxonomic scope" value="Bacteria"/>
</dbReference>
<dbReference type="AlphaFoldDB" id="B8KVA5"/>
<reference evidence="4" key="1">
    <citation type="journal article" date="2013" name="BMC Microbiol.">
        <title>Taxonomy and evolution of bacteriochlorophyll a-containing members of the OM60/NOR5 clade of marine gammaproteobacteria: description of Luminiphilus syltensis gen. nov., sp. nov., reclassification of Haliea rubra as Pseudohaliea rubra gen. nov., comb. nov., and emendation of Chromatocurvus halotolerans.</title>
        <authorList>
            <person name="Spring S."/>
            <person name="Riedel T."/>
            <person name="Sproer C."/>
            <person name="Yan S."/>
            <person name="Harder J."/>
            <person name="Fuchs B.M."/>
        </authorList>
    </citation>
    <scope>NUCLEOTIDE SEQUENCE [LARGE SCALE GENOMIC DNA]</scope>
    <source>
        <strain evidence="4">NOR51-B</strain>
    </source>
</reference>
<dbReference type="EMBL" id="DS999411">
    <property type="protein sequence ID" value="EED36718.1"/>
    <property type="molecule type" value="Genomic_DNA"/>
</dbReference>
<dbReference type="Pfam" id="PF13410">
    <property type="entry name" value="GST_C_2"/>
    <property type="match status" value="1"/>
</dbReference>
<sequence length="219" mass="25728">MPEMPILYSFRRCPYAIRARLALAYAGIPCELREVVLKNKPRAMLDASPKGTVPVVVLADERVIDESLDVMHWALAHADPDNWQTTPTVSDAQTLLDRNDGDFKHWLDRYKYADRHPENTAQWYREQTFSYLEALDQALLSNHWLHGPSMGFCDAAIFPFIRQFAMVDRSWFDECRFIALRRWLDRWLDHPLYQRVMAKYPPWTPGDTPRCVDWALQDD</sequence>
<dbReference type="PROSITE" id="PS51354">
    <property type="entry name" value="GLUTAREDOXIN_2"/>
    <property type="match status" value="1"/>
</dbReference>
<dbReference type="InterPro" id="IPR050983">
    <property type="entry name" value="GST_Omega/HSP26"/>
</dbReference>
<dbReference type="GO" id="GO:0016740">
    <property type="term" value="F:transferase activity"/>
    <property type="evidence" value="ECO:0007669"/>
    <property type="project" value="UniProtKB-KW"/>
</dbReference>
<dbReference type="Gene3D" id="3.40.30.10">
    <property type="entry name" value="Glutaredoxin"/>
    <property type="match status" value="1"/>
</dbReference>
<dbReference type="InterPro" id="IPR036249">
    <property type="entry name" value="Thioredoxin-like_sf"/>
</dbReference>
<evidence type="ECO:0000313" key="4">
    <source>
        <dbReference type="Proteomes" id="UP000004699"/>
    </source>
</evidence>
<dbReference type="InterPro" id="IPR004045">
    <property type="entry name" value="Glutathione_S-Trfase_N"/>
</dbReference>
<dbReference type="SUPFAM" id="SSF52833">
    <property type="entry name" value="Thioredoxin-like"/>
    <property type="match status" value="1"/>
</dbReference>
<dbReference type="CDD" id="cd03196">
    <property type="entry name" value="GST_C_5"/>
    <property type="match status" value="1"/>
</dbReference>
<name>B8KVA5_9GAMM</name>
<organism evidence="3 4">
    <name type="scientific">Luminiphilus syltensis NOR5-1B</name>
    <dbReference type="NCBI Taxonomy" id="565045"/>
    <lineage>
        <taxon>Bacteria</taxon>
        <taxon>Pseudomonadati</taxon>
        <taxon>Pseudomonadota</taxon>
        <taxon>Gammaproteobacteria</taxon>
        <taxon>Cellvibrionales</taxon>
        <taxon>Halieaceae</taxon>
        <taxon>Luminiphilus</taxon>
    </lineage>
</organism>
<dbReference type="InterPro" id="IPR010987">
    <property type="entry name" value="Glutathione-S-Trfase_C-like"/>
</dbReference>
<dbReference type="Pfam" id="PF13417">
    <property type="entry name" value="GST_N_3"/>
    <property type="match status" value="1"/>
</dbReference>
<evidence type="ECO:0000259" key="2">
    <source>
        <dbReference type="PROSITE" id="PS50405"/>
    </source>
</evidence>
<dbReference type="PANTHER" id="PTHR43968:SF6">
    <property type="entry name" value="GLUTATHIONE S-TRANSFERASE OMEGA"/>
    <property type="match status" value="1"/>
</dbReference>
<accession>B8KVA5</accession>
<dbReference type="HOGENOM" id="CLU_090620_0_0_6"/>
<proteinExistence type="predicted"/>
<gene>
    <name evidence="3" type="ORF">NOR51B_2670</name>
</gene>
<dbReference type="PANTHER" id="PTHR43968">
    <property type="match status" value="1"/>
</dbReference>
<dbReference type="Gene3D" id="1.20.1050.10">
    <property type="match status" value="1"/>
</dbReference>
<keyword evidence="3" id="KW-0808">Transferase</keyword>
<keyword evidence="4" id="KW-1185">Reference proteome</keyword>
<dbReference type="InterPro" id="IPR040079">
    <property type="entry name" value="Glutathione_S-Trfase"/>
</dbReference>
<protein>
    <submittedName>
        <fullName evidence="3">Glutathione S-transferase, N-terminal domain</fullName>
    </submittedName>
</protein>